<organism evidence="2 3">
    <name type="scientific">Rhodobacter ferrooxidans</name>
    <dbReference type="NCBI Taxonomy" id="371731"/>
    <lineage>
        <taxon>Bacteria</taxon>
        <taxon>Pseudomonadati</taxon>
        <taxon>Pseudomonadota</taxon>
        <taxon>Alphaproteobacteria</taxon>
        <taxon>Rhodobacterales</taxon>
        <taxon>Rhodobacter group</taxon>
        <taxon>Rhodobacter</taxon>
    </lineage>
</organism>
<accession>C8S1C0</accession>
<dbReference type="Proteomes" id="UP000010121">
    <property type="component" value="Unassembled WGS sequence"/>
</dbReference>
<dbReference type="RefSeq" id="WP_008030266.1">
    <property type="nucleotide sequence ID" value="NZ_ACYY01000010.1"/>
</dbReference>
<reference evidence="2 3" key="1">
    <citation type="submission" date="2009-08" db="EMBL/GenBank/DDBJ databases">
        <title>The draft genome of Rhodobacter sp. SW2.</title>
        <authorList>
            <consortium name="US DOE Joint Genome Institute (JGI-PGF)"/>
            <person name="Lucas S."/>
            <person name="Copeland A."/>
            <person name="Lapidus A."/>
            <person name="Glavina del Rio T."/>
            <person name="Tice H."/>
            <person name="Bruce D."/>
            <person name="Goodwin L."/>
            <person name="Pitluck S."/>
            <person name="Larimer F."/>
            <person name="Land M.L."/>
            <person name="Hauser L."/>
            <person name="Emerson D."/>
        </authorList>
    </citation>
    <scope>NUCLEOTIDE SEQUENCE [LARGE SCALE GENOMIC DNA]</scope>
    <source>
        <strain evidence="2 3">SW2</strain>
    </source>
</reference>
<dbReference type="STRING" id="371731.Rsw2DRAFT_1848"/>
<dbReference type="AlphaFoldDB" id="C8S1C0"/>
<dbReference type="OrthoDB" id="9926132at2"/>
<keyword evidence="1" id="KW-0732">Signal</keyword>
<sequence length="170" mass="18135">MLPIRSTAPARATVVFLVLTGAALPAWADTFGELSASRAPNGAAQYGGYNAGPYASAPGGDCQPLCQGNGFSGGAEGTLPTDPGYGQPYISPLAANPRAYLPYGQRGDQPNDQMMLGSFGQINATTDPFNPWGLSTPYMFVPWSTPMSGWTNAQTWNWWRERSGALPRNW</sequence>
<name>C8S1C0_9RHOB</name>
<keyword evidence="3" id="KW-1185">Reference proteome</keyword>
<feature type="chain" id="PRO_5002991416" evidence="1">
    <location>
        <begin position="29"/>
        <end position="170"/>
    </location>
</feature>
<feature type="signal peptide" evidence="1">
    <location>
        <begin position="1"/>
        <end position="28"/>
    </location>
</feature>
<proteinExistence type="predicted"/>
<comment type="caution">
    <text evidence="2">The sequence shown here is derived from an EMBL/GenBank/DDBJ whole genome shotgun (WGS) entry which is preliminary data.</text>
</comment>
<gene>
    <name evidence="2" type="ORF">Rsw2DRAFT_1848</name>
</gene>
<evidence type="ECO:0000313" key="3">
    <source>
        <dbReference type="Proteomes" id="UP000010121"/>
    </source>
</evidence>
<evidence type="ECO:0000313" key="2">
    <source>
        <dbReference type="EMBL" id="EEW25318.1"/>
    </source>
</evidence>
<protein>
    <submittedName>
        <fullName evidence="2">Uncharacterized protein</fullName>
    </submittedName>
</protein>
<dbReference type="EMBL" id="ACYY01000010">
    <property type="protein sequence ID" value="EEW25318.1"/>
    <property type="molecule type" value="Genomic_DNA"/>
</dbReference>
<evidence type="ECO:0000256" key="1">
    <source>
        <dbReference type="SAM" id="SignalP"/>
    </source>
</evidence>